<proteinExistence type="predicted"/>
<evidence type="ECO:0000313" key="2">
    <source>
        <dbReference type="EMBL" id="KJS59560.1"/>
    </source>
</evidence>
<evidence type="ECO:0000256" key="1">
    <source>
        <dbReference type="SAM" id="SignalP"/>
    </source>
</evidence>
<keyword evidence="1" id="KW-0732">Signal</keyword>
<accession>A0A0F2TB57</accession>
<sequence>MVKKSIRKIAVAAVSAAAAGAAMLGTAGTAHAAEGDRIDVGFTVVNQTDAYQKVSGSGSYTNAGGISRVCISIQRRYVGYGWDTVSTACRSVQDWGNTSEFSAPDFWVLSKNAKYAADFKTKVEAFDQAGNSALVKYSNQVAGRSN</sequence>
<keyword evidence="3" id="KW-1185">Reference proteome</keyword>
<name>A0A0F2TB57_STRR3</name>
<dbReference type="EMBL" id="JZKH01000065">
    <property type="protein sequence ID" value="KJS59560.1"/>
    <property type="molecule type" value="Genomic_DNA"/>
</dbReference>
<organism evidence="2 3">
    <name type="scientific">Streptomyces rubellomurinus (strain ATCC 31215)</name>
    <dbReference type="NCBI Taxonomy" id="359131"/>
    <lineage>
        <taxon>Bacteria</taxon>
        <taxon>Bacillati</taxon>
        <taxon>Actinomycetota</taxon>
        <taxon>Actinomycetes</taxon>
        <taxon>Kitasatosporales</taxon>
        <taxon>Streptomycetaceae</taxon>
        <taxon>Streptomyces</taxon>
    </lineage>
</organism>
<dbReference type="PATRIC" id="fig|359131.3.peg.6509"/>
<reference evidence="2 3" key="1">
    <citation type="submission" date="2015-02" db="EMBL/GenBank/DDBJ databases">
        <authorList>
            <person name="Ju K.-S."/>
            <person name="Doroghazi J.R."/>
            <person name="Metcalf W."/>
        </authorList>
    </citation>
    <scope>NUCLEOTIDE SEQUENCE [LARGE SCALE GENOMIC DNA]</scope>
    <source>
        <strain evidence="2 3">ATCC 31215</strain>
    </source>
</reference>
<protein>
    <recommendedName>
        <fullName evidence="4">Secreted protein</fullName>
    </recommendedName>
</protein>
<comment type="caution">
    <text evidence="2">The sequence shown here is derived from an EMBL/GenBank/DDBJ whole genome shotgun (WGS) entry which is preliminary data.</text>
</comment>
<feature type="chain" id="PRO_5002459759" description="Secreted protein" evidence="1">
    <location>
        <begin position="33"/>
        <end position="146"/>
    </location>
</feature>
<dbReference type="AlphaFoldDB" id="A0A0F2TB57"/>
<evidence type="ECO:0008006" key="4">
    <source>
        <dbReference type="Google" id="ProtNLM"/>
    </source>
</evidence>
<dbReference type="RefSeq" id="WP_045701133.1">
    <property type="nucleotide sequence ID" value="NZ_JZKH01000065.1"/>
</dbReference>
<dbReference type="Proteomes" id="UP000033699">
    <property type="component" value="Unassembled WGS sequence"/>
</dbReference>
<feature type="signal peptide" evidence="1">
    <location>
        <begin position="1"/>
        <end position="32"/>
    </location>
</feature>
<gene>
    <name evidence="2" type="ORF">VM95_26545</name>
</gene>
<evidence type="ECO:0000313" key="3">
    <source>
        <dbReference type="Proteomes" id="UP000033699"/>
    </source>
</evidence>